<dbReference type="KEGG" id="apai:APAC_1478"/>
<name>A0A5C2H6L2_9BACT</name>
<protein>
    <submittedName>
        <fullName evidence="1">Uncharacterized protein</fullName>
    </submittedName>
</protein>
<accession>A0A5C2H6L2</accession>
<sequence>MAKKAIIDLKSMNLSFEDRGETIKLITFKTSSMSLDIEIYEKDKFIKKSNMVYAHLPKKLKAKLNPLF</sequence>
<reference evidence="1" key="2">
    <citation type="submission" date="2019-09" db="EMBL/GenBank/DDBJ databases">
        <title>Taxonomic note: a critical rebuttal of the proposed division of the genus Arcobacter into six genera, emended descriptions of Arcobacter anaerophilus and the genus Arcobacter, and an assessment of genus-level boundaries for Epsilonproteobacteria using in silico genomic comparator tools.</title>
        <authorList>
            <person name="On S.L.W."/>
            <person name="Miller W.G."/>
            <person name="Biggs P."/>
            <person name="Cornelius A."/>
            <person name="Vandamme P."/>
        </authorList>
    </citation>
    <scope>NUCLEOTIDE SEQUENCE [LARGE SCALE GENOMIC DNA]</scope>
    <source>
        <strain evidence="1">LMG 26638</strain>
    </source>
</reference>
<evidence type="ECO:0000313" key="2">
    <source>
        <dbReference type="Proteomes" id="UP000322726"/>
    </source>
</evidence>
<reference evidence="1" key="1">
    <citation type="submission" date="2019-09" db="EMBL/GenBank/DDBJ databases">
        <title>Complete genome sequencing of four Arcobacter species reveals a diverse suite of mobile elements.</title>
        <authorList>
            <person name="Miller W.G."/>
            <person name="Yee E."/>
            <person name="Bono J.L."/>
        </authorList>
    </citation>
    <scope>NUCLEOTIDE SEQUENCE [LARGE SCALE GENOMIC DNA]</scope>
    <source>
        <strain evidence="1">LMG 26638</strain>
    </source>
</reference>
<dbReference type="EMBL" id="CP035928">
    <property type="protein sequence ID" value="QEP34587.1"/>
    <property type="molecule type" value="Genomic_DNA"/>
</dbReference>
<dbReference type="Proteomes" id="UP000322726">
    <property type="component" value="Chromosome"/>
</dbReference>
<dbReference type="RefSeq" id="WP_130233516.1">
    <property type="nucleotide sequence ID" value="NZ_BMEF01000007.1"/>
</dbReference>
<keyword evidence="2" id="KW-1185">Reference proteome</keyword>
<gene>
    <name evidence="1" type="ORF">APAC_1478</name>
</gene>
<organism evidence="1 2">
    <name type="scientific">Malaciobacter pacificus</name>
    <dbReference type="NCBI Taxonomy" id="1080223"/>
    <lineage>
        <taxon>Bacteria</taxon>
        <taxon>Pseudomonadati</taxon>
        <taxon>Campylobacterota</taxon>
        <taxon>Epsilonproteobacteria</taxon>
        <taxon>Campylobacterales</taxon>
        <taxon>Arcobacteraceae</taxon>
        <taxon>Malaciobacter</taxon>
    </lineage>
</organism>
<dbReference type="AlphaFoldDB" id="A0A5C2H6L2"/>
<dbReference type="OrthoDB" id="5347067at2"/>
<proteinExistence type="predicted"/>
<evidence type="ECO:0000313" key="1">
    <source>
        <dbReference type="EMBL" id="QEP34587.1"/>
    </source>
</evidence>